<feature type="region of interest" description="Disordered" evidence="1">
    <location>
        <begin position="68"/>
        <end position="88"/>
    </location>
</feature>
<dbReference type="CDD" id="cd01745">
    <property type="entry name" value="GATase1_2"/>
    <property type="match status" value="1"/>
</dbReference>
<proteinExistence type="predicted"/>
<dbReference type="InterPro" id="IPR029062">
    <property type="entry name" value="Class_I_gatase-like"/>
</dbReference>
<sequence>MALVGITTYLERARWGVWDTEAVLLPAGYPRLVREAGGVAVLLPPDVAEAAGEAVGRMDAVIVAGGPDVGPEHYGQPRHPRTGPPAPERDTWETAVLRAALDSGTPVLGICRGMQLLNVLHGGTLLQHLPDRVGHDAHAPTPGVFGEHRVTPVPGTLLARVLPGPQTVPTYHHQAVDRLGAGLEAAAHADDGTVEAVEVPGARFALGVQWHPENATDPRLVEALLAAAADRSVRPTN</sequence>
<dbReference type="Proteomes" id="UP000199323">
    <property type="component" value="Unassembled WGS sequence"/>
</dbReference>
<evidence type="ECO:0000313" key="3">
    <source>
        <dbReference type="Proteomes" id="UP000199323"/>
    </source>
</evidence>
<dbReference type="PANTHER" id="PTHR43235">
    <property type="entry name" value="GLUTAMINE AMIDOTRANSFERASE PB2B2.05-RELATED"/>
    <property type="match status" value="1"/>
</dbReference>
<dbReference type="EMBL" id="FONG01000004">
    <property type="protein sequence ID" value="SFE65079.1"/>
    <property type="molecule type" value="Genomic_DNA"/>
</dbReference>
<dbReference type="InterPro" id="IPR044668">
    <property type="entry name" value="PuuD-like"/>
</dbReference>
<dbReference type="GO" id="GO:0016740">
    <property type="term" value="F:transferase activity"/>
    <property type="evidence" value="ECO:0007669"/>
    <property type="project" value="UniProtKB-KW"/>
</dbReference>
<dbReference type="AlphaFoldDB" id="A0A1I2C9R6"/>
<evidence type="ECO:0000256" key="1">
    <source>
        <dbReference type="SAM" id="MobiDB-lite"/>
    </source>
</evidence>
<keyword evidence="3" id="KW-1185">Reference proteome</keyword>
<organism evidence="2 3">
    <name type="scientific">Actinacidiphila alni</name>
    <dbReference type="NCBI Taxonomy" id="380248"/>
    <lineage>
        <taxon>Bacteria</taxon>
        <taxon>Bacillati</taxon>
        <taxon>Actinomycetota</taxon>
        <taxon>Actinomycetes</taxon>
        <taxon>Kitasatosporales</taxon>
        <taxon>Streptomycetaceae</taxon>
        <taxon>Actinacidiphila</taxon>
    </lineage>
</organism>
<dbReference type="PROSITE" id="PS51273">
    <property type="entry name" value="GATASE_TYPE_1"/>
    <property type="match status" value="1"/>
</dbReference>
<accession>A0A1I2C9R6</accession>
<dbReference type="GO" id="GO:0006598">
    <property type="term" value="P:polyamine catabolic process"/>
    <property type="evidence" value="ECO:0007669"/>
    <property type="project" value="TreeGrafter"/>
</dbReference>
<dbReference type="PANTHER" id="PTHR43235:SF1">
    <property type="entry name" value="GLUTAMINE AMIDOTRANSFERASE PB2B2.05-RELATED"/>
    <property type="match status" value="1"/>
</dbReference>
<dbReference type="SUPFAM" id="SSF52317">
    <property type="entry name" value="Class I glutamine amidotransferase-like"/>
    <property type="match status" value="1"/>
</dbReference>
<name>A0A1I2C9R6_9ACTN</name>
<dbReference type="STRING" id="380248.SAMN05216251_104221"/>
<keyword evidence="2" id="KW-0315">Glutamine amidotransferase</keyword>
<dbReference type="GO" id="GO:0033969">
    <property type="term" value="F:gamma-glutamyl-gamma-aminobutyrate hydrolase activity"/>
    <property type="evidence" value="ECO:0007669"/>
    <property type="project" value="TreeGrafter"/>
</dbReference>
<evidence type="ECO:0000313" key="2">
    <source>
        <dbReference type="EMBL" id="SFE65079.1"/>
    </source>
</evidence>
<reference evidence="2 3" key="1">
    <citation type="submission" date="2016-10" db="EMBL/GenBank/DDBJ databases">
        <authorList>
            <person name="de Groot N.N."/>
        </authorList>
    </citation>
    <scope>NUCLEOTIDE SEQUENCE [LARGE SCALE GENOMIC DNA]</scope>
    <source>
        <strain evidence="2 3">CGMCC 4.3510</strain>
    </source>
</reference>
<protein>
    <submittedName>
        <fullName evidence="2">Putative glutamine amidotransferase</fullName>
    </submittedName>
</protein>
<dbReference type="RefSeq" id="WP_322934715.1">
    <property type="nucleotide sequence ID" value="NZ_FONG01000004.1"/>
</dbReference>
<dbReference type="Pfam" id="PF07722">
    <property type="entry name" value="Peptidase_C26"/>
    <property type="match status" value="1"/>
</dbReference>
<dbReference type="Gene3D" id="3.40.50.880">
    <property type="match status" value="1"/>
</dbReference>
<keyword evidence="2" id="KW-0808">Transferase</keyword>
<dbReference type="InterPro" id="IPR011697">
    <property type="entry name" value="Peptidase_C26"/>
</dbReference>
<gene>
    <name evidence="2" type="ORF">SAMN05216251_104221</name>
</gene>
<dbReference type="GO" id="GO:0005829">
    <property type="term" value="C:cytosol"/>
    <property type="evidence" value="ECO:0007669"/>
    <property type="project" value="TreeGrafter"/>
</dbReference>